<accession>A0ACB8B4U2</accession>
<keyword evidence="2" id="KW-1185">Reference proteome</keyword>
<gene>
    <name evidence="1" type="ORF">BV22DRAFT_1133069</name>
</gene>
<dbReference type="Proteomes" id="UP000790709">
    <property type="component" value="Unassembled WGS sequence"/>
</dbReference>
<dbReference type="EMBL" id="MU266580">
    <property type="protein sequence ID" value="KAH7920439.1"/>
    <property type="molecule type" value="Genomic_DNA"/>
</dbReference>
<reference evidence="1" key="1">
    <citation type="journal article" date="2021" name="New Phytol.">
        <title>Evolutionary innovations through gain and loss of genes in the ectomycorrhizal Boletales.</title>
        <authorList>
            <person name="Wu G."/>
            <person name="Miyauchi S."/>
            <person name="Morin E."/>
            <person name="Kuo A."/>
            <person name="Drula E."/>
            <person name="Varga T."/>
            <person name="Kohler A."/>
            <person name="Feng B."/>
            <person name="Cao Y."/>
            <person name="Lipzen A."/>
            <person name="Daum C."/>
            <person name="Hundley H."/>
            <person name="Pangilinan J."/>
            <person name="Johnson J."/>
            <person name="Barry K."/>
            <person name="LaButti K."/>
            <person name="Ng V."/>
            <person name="Ahrendt S."/>
            <person name="Min B."/>
            <person name="Choi I.G."/>
            <person name="Park H."/>
            <person name="Plett J.M."/>
            <person name="Magnuson J."/>
            <person name="Spatafora J.W."/>
            <person name="Nagy L.G."/>
            <person name="Henrissat B."/>
            <person name="Grigoriev I.V."/>
            <person name="Yang Z.L."/>
            <person name="Xu J."/>
            <person name="Martin F.M."/>
        </authorList>
    </citation>
    <scope>NUCLEOTIDE SEQUENCE</scope>
    <source>
        <strain evidence="1">KUC20120723A-06</strain>
    </source>
</reference>
<protein>
    <submittedName>
        <fullName evidence="1">Uncharacterized protein</fullName>
    </submittedName>
</protein>
<comment type="caution">
    <text evidence="1">The sequence shown here is derived from an EMBL/GenBank/DDBJ whole genome shotgun (WGS) entry which is preliminary data.</text>
</comment>
<name>A0ACB8B4U2_9AGAM</name>
<evidence type="ECO:0000313" key="2">
    <source>
        <dbReference type="Proteomes" id="UP000790709"/>
    </source>
</evidence>
<proteinExistence type="predicted"/>
<organism evidence="1 2">
    <name type="scientific">Leucogyrophana mollusca</name>
    <dbReference type="NCBI Taxonomy" id="85980"/>
    <lineage>
        <taxon>Eukaryota</taxon>
        <taxon>Fungi</taxon>
        <taxon>Dikarya</taxon>
        <taxon>Basidiomycota</taxon>
        <taxon>Agaricomycotina</taxon>
        <taxon>Agaricomycetes</taxon>
        <taxon>Agaricomycetidae</taxon>
        <taxon>Boletales</taxon>
        <taxon>Boletales incertae sedis</taxon>
        <taxon>Leucogyrophana</taxon>
    </lineage>
</organism>
<sequence>MSLVGTGGLLVTQEMLDILAQPGFINISMGSERLRKIFSRQSLGLDARLLSPFALACFVGAVDHVTKAISDGMAPDLTGTETPFKTGYAAFVVLGAQRIIPGPGTPPGDHLSTLRCLLRSGAPPDVPNIVGMGALHHACTAPNTKPVLARALLQGGANVDYQDRYGDTPFFHALMGKDVPMVDLLMEYGADLDICEGNGTSVRRSAGSDEGMVKRHFWRTRNAGTARKKATNYVLGVTQCDTVHQSARPRCRPFSTSTAISVKPTYGNFQLGIPRADLTRQHLNIATVKPSREYKAPSENPTLRSMVIKIQVPITTGNLPANTTGESLLVYNRKRDFACSISKATNPAQYDEIVNTVLSKGVNGVKAYFAAELKSRDELVIKISEVLAVQPF</sequence>
<evidence type="ECO:0000313" key="1">
    <source>
        <dbReference type="EMBL" id="KAH7920439.1"/>
    </source>
</evidence>